<feature type="compositionally biased region" description="Basic and acidic residues" evidence="1">
    <location>
        <begin position="109"/>
        <end position="127"/>
    </location>
</feature>
<gene>
    <name evidence="2" type="primary">Acey_s0031.g2415</name>
    <name evidence="2" type="ORF">Y032_0031g2415</name>
</gene>
<evidence type="ECO:0000313" key="3">
    <source>
        <dbReference type="Proteomes" id="UP000024635"/>
    </source>
</evidence>
<comment type="caution">
    <text evidence="2">The sequence shown here is derived from an EMBL/GenBank/DDBJ whole genome shotgun (WGS) entry which is preliminary data.</text>
</comment>
<sequence length="208" mass="23640">MPPRAVRLRGVLVEAVVTLGSEGYVDRLAHRRSFPSYSSSLLCLCALKQFGVSLLRFACEFERKVIRKVLQVARALHHPKEREQPEEVLEPKEEVLEPKEAALQPEEGQQPKEEKAQERIKAQEMRRAQQPKKAQQPEISLIRAEARYLLEVTRERPNPKASWTTSVRAYVFTIAKQTRNVVFNSEKVAGKEDALKAVLISSAVAFLL</sequence>
<reference evidence="3" key="1">
    <citation type="journal article" date="2015" name="Nat. Genet.">
        <title>The genome and transcriptome of the zoonotic hookworm Ancylostoma ceylanicum identify infection-specific gene families.</title>
        <authorList>
            <person name="Schwarz E.M."/>
            <person name="Hu Y."/>
            <person name="Antoshechkin I."/>
            <person name="Miller M.M."/>
            <person name="Sternberg P.W."/>
            <person name="Aroian R.V."/>
        </authorList>
    </citation>
    <scope>NUCLEOTIDE SEQUENCE</scope>
    <source>
        <strain evidence="3">HY135</strain>
    </source>
</reference>
<feature type="region of interest" description="Disordered" evidence="1">
    <location>
        <begin position="101"/>
        <end position="137"/>
    </location>
</feature>
<dbReference type="EMBL" id="JARK01001367">
    <property type="protein sequence ID" value="EYC17347.1"/>
    <property type="molecule type" value="Genomic_DNA"/>
</dbReference>
<evidence type="ECO:0000256" key="1">
    <source>
        <dbReference type="SAM" id="MobiDB-lite"/>
    </source>
</evidence>
<accession>A0A016UR83</accession>
<dbReference type="Proteomes" id="UP000024635">
    <property type="component" value="Unassembled WGS sequence"/>
</dbReference>
<dbReference type="AlphaFoldDB" id="A0A016UR83"/>
<keyword evidence="3" id="KW-1185">Reference proteome</keyword>
<proteinExistence type="predicted"/>
<organism evidence="2 3">
    <name type="scientific">Ancylostoma ceylanicum</name>
    <dbReference type="NCBI Taxonomy" id="53326"/>
    <lineage>
        <taxon>Eukaryota</taxon>
        <taxon>Metazoa</taxon>
        <taxon>Ecdysozoa</taxon>
        <taxon>Nematoda</taxon>
        <taxon>Chromadorea</taxon>
        <taxon>Rhabditida</taxon>
        <taxon>Rhabditina</taxon>
        <taxon>Rhabditomorpha</taxon>
        <taxon>Strongyloidea</taxon>
        <taxon>Ancylostomatidae</taxon>
        <taxon>Ancylostomatinae</taxon>
        <taxon>Ancylostoma</taxon>
    </lineage>
</organism>
<protein>
    <submittedName>
        <fullName evidence="2">Uncharacterized protein</fullName>
    </submittedName>
</protein>
<name>A0A016UR83_9BILA</name>
<evidence type="ECO:0000313" key="2">
    <source>
        <dbReference type="EMBL" id="EYC17347.1"/>
    </source>
</evidence>